<reference evidence="16 17" key="1">
    <citation type="submission" date="2024-01" db="EMBL/GenBank/DDBJ databases">
        <title>A telomere-to-telomere, gap-free genome of sweet tea (Lithocarpus litseifolius).</title>
        <authorList>
            <person name="Zhou J."/>
        </authorList>
    </citation>
    <scope>NUCLEOTIDE SEQUENCE [LARGE SCALE GENOMIC DNA]</scope>
    <source>
        <strain evidence="16">Zhou-2022a</strain>
        <tissue evidence="16">Leaf</tissue>
    </source>
</reference>
<evidence type="ECO:0000256" key="6">
    <source>
        <dbReference type="ARBA" id="ARBA00022737"/>
    </source>
</evidence>
<organism evidence="16 17">
    <name type="scientific">Lithocarpus litseifolius</name>
    <dbReference type="NCBI Taxonomy" id="425828"/>
    <lineage>
        <taxon>Eukaryota</taxon>
        <taxon>Viridiplantae</taxon>
        <taxon>Streptophyta</taxon>
        <taxon>Embryophyta</taxon>
        <taxon>Tracheophyta</taxon>
        <taxon>Spermatophyta</taxon>
        <taxon>Magnoliopsida</taxon>
        <taxon>eudicotyledons</taxon>
        <taxon>Gunneridae</taxon>
        <taxon>Pentapetalae</taxon>
        <taxon>rosids</taxon>
        <taxon>fabids</taxon>
        <taxon>Fagales</taxon>
        <taxon>Fagaceae</taxon>
        <taxon>Lithocarpus</taxon>
    </lineage>
</organism>
<keyword evidence="5" id="KW-0732">Signal</keyword>
<comment type="caution">
    <text evidence="16">The sequence shown here is derived from an EMBL/GenBank/DDBJ whole genome shotgun (WGS) entry which is preliminary data.</text>
</comment>
<keyword evidence="7" id="KW-0547">Nucleotide-binding</keyword>
<protein>
    <recommendedName>
        <fullName evidence="15">Protein kinase domain-containing protein</fullName>
    </recommendedName>
</protein>
<dbReference type="InterPro" id="IPR008271">
    <property type="entry name" value="Ser/Thr_kinase_AS"/>
</dbReference>
<dbReference type="InterPro" id="IPR052422">
    <property type="entry name" value="Auxin_Ser/Thr_Kinase"/>
</dbReference>
<dbReference type="GO" id="GO:0005524">
    <property type="term" value="F:ATP binding"/>
    <property type="evidence" value="ECO:0007669"/>
    <property type="project" value="UniProtKB-KW"/>
</dbReference>
<feature type="transmembrane region" description="Helical" evidence="14">
    <location>
        <begin position="20"/>
        <end position="51"/>
    </location>
</feature>
<dbReference type="GO" id="GO:0051707">
    <property type="term" value="P:response to other organism"/>
    <property type="evidence" value="ECO:0007669"/>
    <property type="project" value="UniProtKB-ARBA"/>
</dbReference>
<keyword evidence="4 14" id="KW-0812">Transmembrane</keyword>
<name>A0AAW2BG28_9ROSI</name>
<evidence type="ECO:0000256" key="14">
    <source>
        <dbReference type="SAM" id="Phobius"/>
    </source>
</evidence>
<dbReference type="PANTHER" id="PTHR47986:SF10">
    <property type="entry name" value="RECEPTOR-LIKE KINASE TMK4"/>
    <property type="match status" value="1"/>
</dbReference>
<evidence type="ECO:0000256" key="10">
    <source>
        <dbReference type="ARBA" id="ARBA00023136"/>
    </source>
</evidence>
<dbReference type="FunFam" id="1.10.510.10:FF:000468">
    <property type="entry name" value="PTI1-like tyrosine-protein kinase 3"/>
    <property type="match status" value="1"/>
</dbReference>
<keyword evidence="6" id="KW-0677">Repeat</keyword>
<evidence type="ECO:0000256" key="2">
    <source>
        <dbReference type="ARBA" id="ARBA00022475"/>
    </source>
</evidence>
<dbReference type="Gene3D" id="1.10.510.10">
    <property type="entry name" value="Transferase(Phosphotransferase) domain 1"/>
    <property type="match status" value="1"/>
</dbReference>
<keyword evidence="3" id="KW-0433">Leucine-rich repeat</keyword>
<keyword evidence="2" id="KW-1003">Cell membrane</keyword>
<sequence length="277" mass="30870">MCGSFTANEWLIQRLETLSAVVLASSALCMVLLPSGTFSSGLIGMALSYGLSLNTYKELRKGIIDFKAKDRKKDSQSDDKRLGTLTQHLFECHENGCSPLTWKQRVTIALDVARGVEYLRSLAQQSFIHRDLKPSNILLGDDMRAKVADFCLVKNAPNGKYFVQTRLAGTFGYLAPEYAATGRVTTKVDVYAFGVVLMELITGRRALDDTMPDERSHLVTLFRRILINKENIPKAIDQNLNPNEETMESIYKVVELAGHCTACEAYQRSVWGTQSTS</sequence>
<keyword evidence="12" id="KW-0675">Receptor</keyword>
<dbReference type="GO" id="GO:0005886">
    <property type="term" value="C:plasma membrane"/>
    <property type="evidence" value="ECO:0007669"/>
    <property type="project" value="UniProtKB-SubCell"/>
</dbReference>
<evidence type="ECO:0000256" key="1">
    <source>
        <dbReference type="ARBA" id="ARBA00004162"/>
    </source>
</evidence>
<dbReference type="PROSITE" id="PS50011">
    <property type="entry name" value="PROTEIN_KINASE_DOM"/>
    <property type="match status" value="1"/>
</dbReference>
<evidence type="ECO:0000256" key="3">
    <source>
        <dbReference type="ARBA" id="ARBA00022614"/>
    </source>
</evidence>
<keyword evidence="11" id="KW-1015">Disulfide bond</keyword>
<gene>
    <name evidence="16" type="ORF">SO802_033782</name>
</gene>
<keyword evidence="13" id="KW-0325">Glycoprotein</keyword>
<dbReference type="EMBL" id="JAZDWU010000012">
    <property type="protein sequence ID" value="KAK9984257.1"/>
    <property type="molecule type" value="Genomic_DNA"/>
</dbReference>
<dbReference type="AlphaFoldDB" id="A0AAW2BG28"/>
<evidence type="ECO:0000256" key="7">
    <source>
        <dbReference type="ARBA" id="ARBA00022741"/>
    </source>
</evidence>
<dbReference type="SMART" id="SM00220">
    <property type="entry name" value="S_TKc"/>
    <property type="match status" value="1"/>
</dbReference>
<evidence type="ECO:0000256" key="4">
    <source>
        <dbReference type="ARBA" id="ARBA00022692"/>
    </source>
</evidence>
<dbReference type="Pfam" id="PF07714">
    <property type="entry name" value="PK_Tyr_Ser-Thr"/>
    <property type="match status" value="1"/>
</dbReference>
<evidence type="ECO:0000313" key="16">
    <source>
        <dbReference type="EMBL" id="KAK9984257.1"/>
    </source>
</evidence>
<keyword evidence="8" id="KW-0067">ATP-binding</keyword>
<evidence type="ECO:0000313" key="17">
    <source>
        <dbReference type="Proteomes" id="UP001459277"/>
    </source>
</evidence>
<dbReference type="PROSITE" id="PS00108">
    <property type="entry name" value="PROTEIN_KINASE_ST"/>
    <property type="match status" value="1"/>
</dbReference>
<dbReference type="InterPro" id="IPR011009">
    <property type="entry name" value="Kinase-like_dom_sf"/>
</dbReference>
<keyword evidence="10 14" id="KW-0472">Membrane</keyword>
<dbReference type="GO" id="GO:0004672">
    <property type="term" value="F:protein kinase activity"/>
    <property type="evidence" value="ECO:0007669"/>
    <property type="project" value="InterPro"/>
</dbReference>
<feature type="domain" description="Protein kinase" evidence="15">
    <location>
        <begin position="1"/>
        <end position="262"/>
    </location>
</feature>
<evidence type="ECO:0000256" key="13">
    <source>
        <dbReference type="ARBA" id="ARBA00023180"/>
    </source>
</evidence>
<keyword evidence="17" id="KW-1185">Reference proteome</keyword>
<dbReference type="SUPFAM" id="SSF56112">
    <property type="entry name" value="Protein kinase-like (PK-like)"/>
    <property type="match status" value="1"/>
</dbReference>
<keyword evidence="9 14" id="KW-1133">Transmembrane helix</keyword>
<evidence type="ECO:0000256" key="11">
    <source>
        <dbReference type="ARBA" id="ARBA00023157"/>
    </source>
</evidence>
<accession>A0AAW2BG28</accession>
<evidence type="ECO:0000256" key="8">
    <source>
        <dbReference type="ARBA" id="ARBA00022840"/>
    </source>
</evidence>
<evidence type="ECO:0000256" key="5">
    <source>
        <dbReference type="ARBA" id="ARBA00022729"/>
    </source>
</evidence>
<dbReference type="PANTHER" id="PTHR47986">
    <property type="entry name" value="OSJNBA0070M12.3 PROTEIN"/>
    <property type="match status" value="1"/>
</dbReference>
<comment type="subcellular location">
    <subcellularLocation>
        <location evidence="1">Cell membrane</location>
        <topology evidence="1">Single-pass membrane protein</topology>
    </subcellularLocation>
</comment>
<evidence type="ECO:0000259" key="15">
    <source>
        <dbReference type="PROSITE" id="PS50011"/>
    </source>
</evidence>
<evidence type="ECO:0000256" key="12">
    <source>
        <dbReference type="ARBA" id="ARBA00023170"/>
    </source>
</evidence>
<dbReference type="InterPro" id="IPR000719">
    <property type="entry name" value="Prot_kinase_dom"/>
</dbReference>
<evidence type="ECO:0000256" key="9">
    <source>
        <dbReference type="ARBA" id="ARBA00022989"/>
    </source>
</evidence>
<proteinExistence type="predicted"/>
<dbReference type="Proteomes" id="UP001459277">
    <property type="component" value="Unassembled WGS sequence"/>
</dbReference>
<dbReference type="InterPro" id="IPR001245">
    <property type="entry name" value="Ser-Thr/Tyr_kinase_cat_dom"/>
</dbReference>